<name>A0ABR0UW79_REHGL</name>
<sequence>MEKKVSILVLLLLLLLVVKQKLATQRVRNTVGDVSLSAMHPTAKLSAKEKNFLAANAPVDLASVGRNATTYLALRHLLLQTLLRRMMVIKSKAVKEVELLVATEATVERPHL</sequence>
<proteinExistence type="predicted"/>
<comment type="caution">
    <text evidence="2">The sequence shown here is derived from an EMBL/GenBank/DDBJ whole genome shotgun (WGS) entry which is preliminary data.</text>
</comment>
<dbReference type="EMBL" id="JABTTQ020001936">
    <property type="protein sequence ID" value="KAK6126965.1"/>
    <property type="molecule type" value="Genomic_DNA"/>
</dbReference>
<evidence type="ECO:0000256" key="1">
    <source>
        <dbReference type="SAM" id="SignalP"/>
    </source>
</evidence>
<reference evidence="2 3" key="1">
    <citation type="journal article" date="2021" name="Comput. Struct. Biotechnol. J.">
        <title>De novo genome assembly of the potent medicinal plant Rehmannia glutinosa using nanopore technology.</title>
        <authorList>
            <person name="Ma L."/>
            <person name="Dong C."/>
            <person name="Song C."/>
            <person name="Wang X."/>
            <person name="Zheng X."/>
            <person name="Niu Y."/>
            <person name="Chen S."/>
            <person name="Feng W."/>
        </authorList>
    </citation>
    <scope>NUCLEOTIDE SEQUENCE [LARGE SCALE GENOMIC DNA]</scope>
    <source>
        <strain evidence="2">DH-2019</strain>
    </source>
</reference>
<keyword evidence="1" id="KW-0732">Signal</keyword>
<organism evidence="2 3">
    <name type="scientific">Rehmannia glutinosa</name>
    <name type="common">Chinese foxglove</name>
    <dbReference type="NCBI Taxonomy" id="99300"/>
    <lineage>
        <taxon>Eukaryota</taxon>
        <taxon>Viridiplantae</taxon>
        <taxon>Streptophyta</taxon>
        <taxon>Embryophyta</taxon>
        <taxon>Tracheophyta</taxon>
        <taxon>Spermatophyta</taxon>
        <taxon>Magnoliopsida</taxon>
        <taxon>eudicotyledons</taxon>
        <taxon>Gunneridae</taxon>
        <taxon>Pentapetalae</taxon>
        <taxon>asterids</taxon>
        <taxon>lamiids</taxon>
        <taxon>Lamiales</taxon>
        <taxon>Orobanchaceae</taxon>
        <taxon>Rehmannieae</taxon>
        <taxon>Rehmannia</taxon>
    </lineage>
</organism>
<protein>
    <submittedName>
        <fullName evidence="2">Uncharacterized protein</fullName>
    </submittedName>
</protein>
<dbReference type="Proteomes" id="UP001318860">
    <property type="component" value="Unassembled WGS sequence"/>
</dbReference>
<feature type="signal peptide" evidence="1">
    <location>
        <begin position="1"/>
        <end position="23"/>
    </location>
</feature>
<feature type="chain" id="PRO_5047089971" evidence="1">
    <location>
        <begin position="24"/>
        <end position="112"/>
    </location>
</feature>
<evidence type="ECO:0000313" key="3">
    <source>
        <dbReference type="Proteomes" id="UP001318860"/>
    </source>
</evidence>
<gene>
    <name evidence="2" type="ORF">DH2020_039293</name>
</gene>
<keyword evidence="3" id="KW-1185">Reference proteome</keyword>
<evidence type="ECO:0000313" key="2">
    <source>
        <dbReference type="EMBL" id="KAK6126965.1"/>
    </source>
</evidence>
<accession>A0ABR0UW79</accession>